<dbReference type="InterPro" id="IPR011856">
    <property type="entry name" value="tRNA_endonuc-like_dom_sf"/>
</dbReference>
<dbReference type="InterPro" id="IPR011335">
    <property type="entry name" value="Restrct_endonuc-II-like"/>
</dbReference>
<dbReference type="PANTHER" id="PTHR30015">
    <property type="entry name" value="MRR RESTRICTION SYSTEM PROTEIN"/>
    <property type="match status" value="1"/>
</dbReference>
<proteinExistence type="predicted"/>
<keyword evidence="1" id="KW-0472">Membrane</keyword>
<gene>
    <name evidence="3" type="ORF">ACFQGB_17980</name>
</gene>
<evidence type="ECO:0000259" key="2">
    <source>
        <dbReference type="Pfam" id="PF04471"/>
    </source>
</evidence>
<evidence type="ECO:0000313" key="3">
    <source>
        <dbReference type="EMBL" id="MFC6954760.1"/>
    </source>
</evidence>
<dbReference type="SUPFAM" id="SSF52980">
    <property type="entry name" value="Restriction endonuclease-like"/>
    <property type="match status" value="1"/>
</dbReference>
<keyword evidence="1" id="KW-1133">Transmembrane helix</keyword>
<dbReference type="InterPro" id="IPR052906">
    <property type="entry name" value="Type_IV_Methyl-Rstrct_Enzyme"/>
</dbReference>
<dbReference type="GO" id="GO:0004519">
    <property type="term" value="F:endonuclease activity"/>
    <property type="evidence" value="ECO:0007669"/>
    <property type="project" value="UniProtKB-KW"/>
</dbReference>
<reference evidence="3 4" key="1">
    <citation type="journal article" date="2019" name="Int. J. Syst. Evol. Microbiol.">
        <title>The Global Catalogue of Microorganisms (GCM) 10K type strain sequencing project: providing services to taxonomists for standard genome sequencing and annotation.</title>
        <authorList>
            <consortium name="The Broad Institute Genomics Platform"/>
            <consortium name="The Broad Institute Genome Sequencing Center for Infectious Disease"/>
            <person name="Wu L."/>
            <person name="Ma J."/>
        </authorList>
    </citation>
    <scope>NUCLEOTIDE SEQUENCE [LARGE SCALE GENOMIC DNA]</scope>
    <source>
        <strain evidence="3 4">GX26</strain>
    </source>
</reference>
<keyword evidence="4" id="KW-1185">Reference proteome</keyword>
<comment type="caution">
    <text evidence="3">The sequence shown here is derived from an EMBL/GenBank/DDBJ whole genome shotgun (WGS) entry which is preliminary data.</text>
</comment>
<dbReference type="Pfam" id="PF04471">
    <property type="entry name" value="Mrr_cat"/>
    <property type="match status" value="1"/>
</dbReference>
<accession>A0ABD5VGW0</accession>
<protein>
    <submittedName>
        <fullName evidence="3">Restriction endonuclease</fullName>
    </submittedName>
</protein>
<keyword evidence="1" id="KW-0812">Transmembrane</keyword>
<sequence>MAILDDLSGFEFEDLMEDVFRNLGYENVRQAAKTADEGRDVVMEEVVDGTRRAVVVECKHTATVGRPVIQKLHSAIATFDFAGPKRGIVVTTGRFTNPAREYAESLQENDDPYPIRLLDGTDLREIADDIGLDLYNGRIEILCDEALRPYDHATDATAPVTAAFRDIENIDATNLPEPRSAVAFRPVVTITATTNAVFETSVGVVHRIDDRTRFVVNADRGNPSVAPAGVTELIQENRHATVPVDDDRFDSVFDSVTKHRFGQTQTEYKEWAVETLRARKTTTVKYTGGNNVTYTKTCEPKRSDISVQSIDAVYLPEIRHTTDLREYSYPLEYYAAGPSRVTLTDGIHDCVHCETTGSEDYTYCDNCGAIACATHIKTERLEREPVCTGCAVTERFALKTKYFYDTANRDAFRQEYAAMPYHEKAMENKPLAAGGILVTLSLLFFLLLGLLTAGGVI</sequence>
<evidence type="ECO:0000256" key="1">
    <source>
        <dbReference type="SAM" id="Phobius"/>
    </source>
</evidence>
<name>A0ABD5VGW0_9EURY</name>
<keyword evidence="3" id="KW-0540">Nuclease</keyword>
<keyword evidence="3" id="KW-0378">Hydrolase</keyword>
<dbReference type="AlphaFoldDB" id="A0ABD5VGW0"/>
<feature type="transmembrane region" description="Helical" evidence="1">
    <location>
        <begin position="431"/>
        <end position="453"/>
    </location>
</feature>
<dbReference type="Gene3D" id="3.40.1350.10">
    <property type="match status" value="1"/>
</dbReference>
<dbReference type="EMBL" id="JBHSXN010000004">
    <property type="protein sequence ID" value="MFC6954760.1"/>
    <property type="molecule type" value="Genomic_DNA"/>
</dbReference>
<feature type="domain" description="Restriction endonuclease type IV Mrr" evidence="2">
    <location>
        <begin position="4"/>
        <end position="126"/>
    </location>
</feature>
<dbReference type="RefSeq" id="WP_336351703.1">
    <property type="nucleotide sequence ID" value="NZ_JAZAQL010000004.1"/>
</dbReference>
<evidence type="ECO:0000313" key="4">
    <source>
        <dbReference type="Proteomes" id="UP001596395"/>
    </source>
</evidence>
<organism evidence="3 4">
    <name type="scientific">Halorubellus litoreus</name>
    <dbReference type="NCBI Taxonomy" id="755308"/>
    <lineage>
        <taxon>Archaea</taxon>
        <taxon>Methanobacteriati</taxon>
        <taxon>Methanobacteriota</taxon>
        <taxon>Stenosarchaea group</taxon>
        <taxon>Halobacteria</taxon>
        <taxon>Halobacteriales</taxon>
        <taxon>Halorubellaceae</taxon>
        <taxon>Halorubellus</taxon>
    </lineage>
</organism>
<keyword evidence="3" id="KW-0255">Endonuclease</keyword>
<dbReference type="PANTHER" id="PTHR30015:SF7">
    <property type="entry name" value="TYPE IV METHYL-DIRECTED RESTRICTION ENZYME ECOKMRR"/>
    <property type="match status" value="1"/>
</dbReference>
<dbReference type="Proteomes" id="UP001596395">
    <property type="component" value="Unassembled WGS sequence"/>
</dbReference>
<dbReference type="InterPro" id="IPR007560">
    <property type="entry name" value="Restrct_endonuc_IV_Mrr"/>
</dbReference>